<proteinExistence type="predicted"/>
<feature type="transmembrane region" description="Helical" evidence="6">
    <location>
        <begin position="261"/>
        <end position="282"/>
    </location>
</feature>
<evidence type="ECO:0000259" key="7">
    <source>
        <dbReference type="PROSITE" id="PS50850"/>
    </source>
</evidence>
<dbReference type="EMBL" id="WBOS01000006">
    <property type="protein sequence ID" value="KAB2334541.1"/>
    <property type="molecule type" value="Genomic_DNA"/>
</dbReference>
<feature type="transmembrane region" description="Helical" evidence="6">
    <location>
        <begin position="109"/>
        <end position="130"/>
    </location>
</feature>
<dbReference type="CDD" id="cd17339">
    <property type="entry name" value="MFS_NIMT_CynX_like"/>
    <property type="match status" value="1"/>
</dbReference>
<dbReference type="InterPro" id="IPR020846">
    <property type="entry name" value="MFS_dom"/>
</dbReference>
<dbReference type="GO" id="GO:0022857">
    <property type="term" value="F:transmembrane transporter activity"/>
    <property type="evidence" value="ECO:0007669"/>
    <property type="project" value="InterPro"/>
</dbReference>
<dbReference type="GO" id="GO:0005886">
    <property type="term" value="C:plasma membrane"/>
    <property type="evidence" value="ECO:0007669"/>
    <property type="project" value="UniProtKB-SubCell"/>
</dbReference>
<evidence type="ECO:0000256" key="6">
    <source>
        <dbReference type="SAM" id="Phobius"/>
    </source>
</evidence>
<feature type="transmembrane region" description="Helical" evidence="6">
    <location>
        <begin position="218"/>
        <end position="241"/>
    </location>
</feature>
<feature type="transmembrane region" description="Helical" evidence="6">
    <location>
        <begin position="84"/>
        <end position="103"/>
    </location>
</feature>
<dbReference type="RefSeq" id="WP_151535617.1">
    <property type="nucleotide sequence ID" value="NZ_WBOS01000006.1"/>
</dbReference>
<dbReference type="InterPro" id="IPR052524">
    <property type="entry name" value="MFS_Cyanate_Porter"/>
</dbReference>
<evidence type="ECO:0000313" key="8">
    <source>
        <dbReference type="EMBL" id="KAB2334541.1"/>
    </source>
</evidence>
<feature type="transmembrane region" description="Helical" evidence="6">
    <location>
        <begin position="20"/>
        <end position="38"/>
    </location>
</feature>
<keyword evidence="3 6" id="KW-0812">Transmembrane</keyword>
<dbReference type="InterPro" id="IPR036259">
    <property type="entry name" value="MFS_trans_sf"/>
</dbReference>
<dbReference type="Gene3D" id="1.20.1250.20">
    <property type="entry name" value="MFS general substrate transporter like domains"/>
    <property type="match status" value="2"/>
</dbReference>
<reference evidence="8 9" key="1">
    <citation type="journal article" date="2016" name="Antonie Van Leeuwenhoek">
        <title>Bacillus depressus sp. nov., isolated from soil of a sunflower field.</title>
        <authorList>
            <person name="Wei X."/>
            <person name="Xin D."/>
            <person name="Xin Y."/>
            <person name="Zhang H."/>
            <person name="Wang T."/>
            <person name="Zhang J."/>
        </authorList>
    </citation>
    <scope>NUCLEOTIDE SEQUENCE [LARGE SCALE GENOMIC DNA]</scope>
    <source>
        <strain evidence="8 9">BZ1</strain>
    </source>
</reference>
<dbReference type="PROSITE" id="PS50850">
    <property type="entry name" value="MFS"/>
    <property type="match status" value="1"/>
</dbReference>
<evidence type="ECO:0000256" key="1">
    <source>
        <dbReference type="ARBA" id="ARBA00004651"/>
    </source>
</evidence>
<dbReference type="PANTHER" id="PTHR23523:SF2">
    <property type="entry name" value="2-NITROIMIDAZOLE TRANSPORTER"/>
    <property type="match status" value="1"/>
</dbReference>
<evidence type="ECO:0000256" key="5">
    <source>
        <dbReference type="ARBA" id="ARBA00023136"/>
    </source>
</evidence>
<dbReference type="Proteomes" id="UP000481030">
    <property type="component" value="Unassembled WGS sequence"/>
</dbReference>
<sequence>MDSTYSKAKMISTNVSKSAVWLIIVGIIFIATNLRAPLTSVGPLVGIIRDNMHISNTLAGMISTLPLLAFALFSPFVARLGQRFGVELLILFSIILLTIGIILRSLSGVATLYIGTAILGFAISVGNVLLPSLIKREFPLKIGLMTGIYSISMNLFGAIASGISVPIAVGLGYGWQGALGIWGILSFVSILFWLPQMKRRHGEKASVHKQKADNKVNLWRSAIAWQVTFFMGIQSTMFYVIVAWLPEILKPQGISAAQSGWLLTILQLALLPFTFIVPLIAGRMSSQRLLVTITFILFLTGTLGLLYGSIHYIVLWVIILGVGGGFAFSLAVMFFGMRTENAGQAAELSGMAQSVGYLLAALCPTLFGYLHDVTNSWTLPLLILVGLSVLLFIFGLGAARNRYVGSAKA</sequence>
<feature type="transmembrane region" description="Helical" evidence="6">
    <location>
        <begin position="289"/>
        <end position="307"/>
    </location>
</feature>
<evidence type="ECO:0000256" key="2">
    <source>
        <dbReference type="ARBA" id="ARBA00022448"/>
    </source>
</evidence>
<feature type="transmembrane region" description="Helical" evidence="6">
    <location>
        <begin position="142"/>
        <end position="167"/>
    </location>
</feature>
<evidence type="ECO:0000256" key="4">
    <source>
        <dbReference type="ARBA" id="ARBA00022989"/>
    </source>
</evidence>
<dbReference type="InterPro" id="IPR011701">
    <property type="entry name" value="MFS"/>
</dbReference>
<organism evidence="8 9">
    <name type="scientific">Cytobacillus depressus</name>
    <dbReference type="NCBI Taxonomy" id="1602942"/>
    <lineage>
        <taxon>Bacteria</taxon>
        <taxon>Bacillati</taxon>
        <taxon>Bacillota</taxon>
        <taxon>Bacilli</taxon>
        <taxon>Bacillales</taxon>
        <taxon>Bacillaceae</taxon>
        <taxon>Cytobacillus</taxon>
    </lineage>
</organism>
<protein>
    <submittedName>
        <fullName evidence="8">MFS transporter</fullName>
    </submittedName>
</protein>
<dbReference type="AlphaFoldDB" id="A0A6L3V3E4"/>
<comment type="subcellular location">
    <subcellularLocation>
        <location evidence="1">Cell membrane</location>
        <topology evidence="1">Multi-pass membrane protein</topology>
    </subcellularLocation>
</comment>
<name>A0A6L3V3E4_9BACI</name>
<dbReference type="OrthoDB" id="9797740at2"/>
<keyword evidence="4 6" id="KW-1133">Transmembrane helix</keyword>
<feature type="transmembrane region" description="Helical" evidence="6">
    <location>
        <begin position="313"/>
        <end position="336"/>
    </location>
</feature>
<feature type="transmembrane region" description="Helical" evidence="6">
    <location>
        <begin position="58"/>
        <end position="77"/>
    </location>
</feature>
<feature type="transmembrane region" description="Helical" evidence="6">
    <location>
        <begin position="348"/>
        <end position="371"/>
    </location>
</feature>
<dbReference type="Pfam" id="PF07690">
    <property type="entry name" value="MFS_1"/>
    <property type="match status" value="1"/>
</dbReference>
<gene>
    <name evidence="8" type="ORF">F7731_15155</name>
</gene>
<keyword evidence="2" id="KW-0813">Transport</keyword>
<comment type="caution">
    <text evidence="8">The sequence shown here is derived from an EMBL/GenBank/DDBJ whole genome shotgun (WGS) entry which is preliminary data.</text>
</comment>
<evidence type="ECO:0000256" key="3">
    <source>
        <dbReference type="ARBA" id="ARBA00022692"/>
    </source>
</evidence>
<feature type="transmembrane region" description="Helical" evidence="6">
    <location>
        <begin position="377"/>
        <end position="399"/>
    </location>
</feature>
<keyword evidence="5 6" id="KW-0472">Membrane</keyword>
<evidence type="ECO:0000313" key="9">
    <source>
        <dbReference type="Proteomes" id="UP000481030"/>
    </source>
</evidence>
<keyword evidence="9" id="KW-1185">Reference proteome</keyword>
<dbReference type="SUPFAM" id="SSF103473">
    <property type="entry name" value="MFS general substrate transporter"/>
    <property type="match status" value="1"/>
</dbReference>
<feature type="domain" description="Major facilitator superfamily (MFS) profile" evidence="7">
    <location>
        <begin position="19"/>
        <end position="403"/>
    </location>
</feature>
<dbReference type="PANTHER" id="PTHR23523">
    <property type="match status" value="1"/>
</dbReference>
<feature type="transmembrane region" description="Helical" evidence="6">
    <location>
        <begin position="173"/>
        <end position="194"/>
    </location>
</feature>
<accession>A0A6L3V3E4</accession>